<gene>
    <name evidence="3" type="ORF">H9850_09480</name>
</gene>
<dbReference type="SUPFAM" id="SSF55826">
    <property type="entry name" value="YbaK/ProRS associated domain"/>
    <property type="match status" value="1"/>
</dbReference>
<dbReference type="InterPro" id="IPR036754">
    <property type="entry name" value="YbaK/aa-tRNA-synt-asso_dom_sf"/>
</dbReference>
<dbReference type="PANTHER" id="PTHR31423:SF3">
    <property type="entry name" value="PROLYL-TRNA SYNTHETASE ASSOCIATED DOMAIN-CONTAINING PROTEIN 1-RELATED"/>
    <property type="match status" value="1"/>
</dbReference>
<dbReference type="GO" id="GO:0002161">
    <property type="term" value="F:aminoacyl-tRNA deacylase activity"/>
    <property type="evidence" value="ECO:0007669"/>
    <property type="project" value="InterPro"/>
</dbReference>
<name>A0A9D2B1H1_9GAMM</name>
<proteinExistence type="inferred from homology"/>
<evidence type="ECO:0000259" key="2">
    <source>
        <dbReference type="Pfam" id="PF04073"/>
    </source>
</evidence>
<accession>A0A9D2B1H1</accession>
<dbReference type="Gene3D" id="3.90.960.10">
    <property type="entry name" value="YbaK/aminoacyl-tRNA synthetase-associated domain"/>
    <property type="match status" value="1"/>
</dbReference>
<dbReference type="PANTHER" id="PTHR31423">
    <property type="entry name" value="YBAK DOMAIN-CONTAINING PROTEIN"/>
    <property type="match status" value="1"/>
</dbReference>
<dbReference type="AlphaFoldDB" id="A0A9D2B1H1"/>
<dbReference type="Pfam" id="PF04073">
    <property type="entry name" value="tRNA_edit"/>
    <property type="match status" value="1"/>
</dbReference>
<evidence type="ECO:0000256" key="1">
    <source>
        <dbReference type="ARBA" id="ARBA00010201"/>
    </source>
</evidence>
<comment type="caution">
    <text evidence="3">The sequence shown here is derived from an EMBL/GenBank/DDBJ whole genome shotgun (WGS) entry which is preliminary data.</text>
</comment>
<evidence type="ECO:0000313" key="4">
    <source>
        <dbReference type="Proteomes" id="UP000886829"/>
    </source>
</evidence>
<dbReference type="Proteomes" id="UP000886829">
    <property type="component" value="Unassembled WGS sequence"/>
</dbReference>
<reference evidence="3" key="1">
    <citation type="journal article" date="2021" name="PeerJ">
        <title>Extensive microbial diversity within the chicken gut microbiome revealed by metagenomics and culture.</title>
        <authorList>
            <person name="Gilroy R."/>
            <person name="Ravi A."/>
            <person name="Getino M."/>
            <person name="Pursley I."/>
            <person name="Horton D.L."/>
            <person name="Alikhan N.F."/>
            <person name="Baker D."/>
            <person name="Gharbi K."/>
            <person name="Hall N."/>
            <person name="Watson M."/>
            <person name="Adriaenssens E.M."/>
            <person name="Foster-Nyarko E."/>
            <person name="Jarju S."/>
            <person name="Secka A."/>
            <person name="Antonio M."/>
            <person name="Oren A."/>
            <person name="Chaudhuri R.R."/>
            <person name="La Ragione R."/>
            <person name="Hildebrand F."/>
            <person name="Pallen M.J."/>
        </authorList>
    </citation>
    <scope>NUCLEOTIDE SEQUENCE</scope>
    <source>
        <strain evidence="3">USASDec5-558</strain>
    </source>
</reference>
<dbReference type="EMBL" id="DXEV01000186">
    <property type="protein sequence ID" value="HIX57683.1"/>
    <property type="molecule type" value="Genomic_DNA"/>
</dbReference>
<dbReference type="InterPro" id="IPR040285">
    <property type="entry name" value="ProX/PRXD1"/>
</dbReference>
<organism evidence="3 4">
    <name type="scientific">Candidatus Anaerobiospirillum pullistercoris</name>
    <dbReference type="NCBI Taxonomy" id="2838452"/>
    <lineage>
        <taxon>Bacteria</taxon>
        <taxon>Pseudomonadati</taxon>
        <taxon>Pseudomonadota</taxon>
        <taxon>Gammaproteobacteria</taxon>
        <taxon>Aeromonadales</taxon>
        <taxon>Succinivibrionaceae</taxon>
        <taxon>Anaerobiospirillum</taxon>
    </lineage>
</organism>
<reference evidence="3" key="2">
    <citation type="submission" date="2021-04" db="EMBL/GenBank/DDBJ databases">
        <authorList>
            <person name="Gilroy R."/>
        </authorList>
    </citation>
    <scope>NUCLEOTIDE SEQUENCE</scope>
    <source>
        <strain evidence="3">USASDec5-558</strain>
    </source>
</reference>
<comment type="similarity">
    <text evidence="1">Belongs to the PRORSD1 family.</text>
</comment>
<sequence>MFVKDTLLPLLNEQHISYTLYAHEALGHGDIDIELPDMKGTILKNLVLTNKTHELYMFTLPLEYRADLKGLAQALDVPRFSFATVSDLAFMGIPPGHVSPLCLFNDLGLKVHYVQPVELDNFSLVNCHPLDNHFSIDIQRTDLESLVQETGHTITKVSGAIKA</sequence>
<dbReference type="InterPro" id="IPR007214">
    <property type="entry name" value="YbaK/aa-tRNA-synth-assoc-dom"/>
</dbReference>
<feature type="domain" description="YbaK/aminoacyl-tRNA synthetase-associated" evidence="2">
    <location>
        <begin position="40"/>
        <end position="144"/>
    </location>
</feature>
<protein>
    <recommendedName>
        <fullName evidence="2">YbaK/aminoacyl-tRNA synthetase-associated domain-containing protein</fullName>
    </recommendedName>
</protein>
<evidence type="ECO:0000313" key="3">
    <source>
        <dbReference type="EMBL" id="HIX57683.1"/>
    </source>
</evidence>